<keyword evidence="2" id="KW-1185">Reference proteome</keyword>
<proteinExistence type="predicted"/>
<evidence type="ECO:0000313" key="2">
    <source>
        <dbReference type="Proteomes" id="UP000198324"/>
    </source>
</evidence>
<dbReference type="Proteomes" id="UP000198324">
    <property type="component" value="Unassembled WGS sequence"/>
</dbReference>
<evidence type="ECO:0000313" key="1">
    <source>
        <dbReference type="EMBL" id="SNR88498.1"/>
    </source>
</evidence>
<dbReference type="RefSeq" id="WP_089273722.1">
    <property type="nucleotide sequence ID" value="NZ_FZOC01000003.1"/>
</dbReference>
<name>A0A239A059_9BACT</name>
<dbReference type="AlphaFoldDB" id="A0A239A059"/>
<gene>
    <name evidence="1" type="ORF">SAMN04488503_1712</name>
</gene>
<accession>A0A239A059</accession>
<organism evidence="1 2">
    <name type="scientific">Humidesulfovibrio mexicanus</name>
    <dbReference type="NCBI Taxonomy" id="147047"/>
    <lineage>
        <taxon>Bacteria</taxon>
        <taxon>Pseudomonadati</taxon>
        <taxon>Thermodesulfobacteriota</taxon>
        <taxon>Desulfovibrionia</taxon>
        <taxon>Desulfovibrionales</taxon>
        <taxon>Desulfovibrionaceae</taxon>
        <taxon>Humidesulfovibrio</taxon>
    </lineage>
</organism>
<dbReference type="EMBL" id="FZOC01000003">
    <property type="protein sequence ID" value="SNR88498.1"/>
    <property type="molecule type" value="Genomic_DNA"/>
</dbReference>
<sequence>MFLDAELKELAQAKARLAVQADLRRQVIQLELLALRSRARRSLTSLSLGFGLAGKVLDFLAARRRRRGA</sequence>
<reference evidence="1 2" key="1">
    <citation type="submission" date="2017-06" db="EMBL/GenBank/DDBJ databases">
        <authorList>
            <person name="Kim H.J."/>
            <person name="Triplett B.A."/>
        </authorList>
    </citation>
    <scope>NUCLEOTIDE SEQUENCE [LARGE SCALE GENOMIC DNA]</scope>
    <source>
        <strain evidence="1 2">DSM 13116</strain>
    </source>
</reference>
<protein>
    <submittedName>
        <fullName evidence="1">Uncharacterized protein</fullName>
    </submittedName>
</protein>